<dbReference type="EMBL" id="LRDH01000102">
    <property type="protein sequence ID" value="PPV15128.1"/>
    <property type="molecule type" value="Genomic_DNA"/>
</dbReference>
<feature type="transmembrane region" description="Helical" evidence="4">
    <location>
        <begin position="53"/>
        <end position="73"/>
    </location>
</feature>
<evidence type="ECO:0000259" key="5">
    <source>
        <dbReference type="SMART" id="SM00534"/>
    </source>
</evidence>
<keyword evidence="1" id="KW-0547">Nucleotide-binding</keyword>
<dbReference type="GO" id="GO:0030983">
    <property type="term" value="F:mismatched DNA binding"/>
    <property type="evidence" value="ECO:0007669"/>
    <property type="project" value="InterPro"/>
</dbReference>
<organism evidence="6 7">
    <name type="scientific">Clostridium butyricum</name>
    <dbReference type="NCBI Taxonomy" id="1492"/>
    <lineage>
        <taxon>Bacteria</taxon>
        <taxon>Bacillati</taxon>
        <taxon>Bacillota</taxon>
        <taxon>Clostridia</taxon>
        <taxon>Eubacteriales</taxon>
        <taxon>Clostridiaceae</taxon>
        <taxon>Clostridium</taxon>
    </lineage>
</organism>
<name>A0A2S7FBE8_CLOBU</name>
<keyword evidence="3" id="KW-0238">DNA-binding</keyword>
<feature type="domain" description="DNA mismatch repair proteins mutS family" evidence="5">
    <location>
        <begin position="429"/>
        <end position="606"/>
    </location>
</feature>
<keyword evidence="4" id="KW-0472">Membrane</keyword>
<gene>
    <name evidence="6" type="ORF">AWN73_12690</name>
</gene>
<feature type="transmembrane region" description="Helical" evidence="4">
    <location>
        <begin position="213"/>
        <end position="236"/>
    </location>
</feature>
<dbReference type="Gene3D" id="1.10.1420.10">
    <property type="match status" value="1"/>
</dbReference>
<dbReference type="RefSeq" id="WP_104675599.1">
    <property type="nucleotide sequence ID" value="NZ_JBNONY010000003.1"/>
</dbReference>
<dbReference type="Gene3D" id="3.40.50.300">
    <property type="entry name" value="P-loop containing nucleotide triphosphate hydrolases"/>
    <property type="match status" value="1"/>
</dbReference>
<dbReference type="PANTHER" id="PTHR11361:SF99">
    <property type="entry name" value="DNA MISMATCH REPAIR PROTEIN"/>
    <property type="match status" value="1"/>
</dbReference>
<comment type="caution">
    <text evidence="6">The sequence shown here is derived from an EMBL/GenBank/DDBJ whole genome shotgun (WGS) entry which is preliminary data.</text>
</comment>
<dbReference type="CDD" id="cd03283">
    <property type="entry name" value="ABC_MutS-like"/>
    <property type="match status" value="1"/>
</dbReference>
<dbReference type="SUPFAM" id="SSF48334">
    <property type="entry name" value="DNA repair protein MutS, domain III"/>
    <property type="match status" value="1"/>
</dbReference>
<keyword evidence="2" id="KW-0067">ATP-binding</keyword>
<dbReference type="InterPro" id="IPR045076">
    <property type="entry name" value="MutS"/>
</dbReference>
<accession>A0A2S7FBE8</accession>
<reference evidence="6 7" key="1">
    <citation type="submission" date="2016-01" db="EMBL/GenBank/DDBJ databases">
        <title>Characterization of the Clostridium difficile lineages that are prevalent in Hong Kong and China.</title>
        <authorList>
            <person name="Kwok J.S.-L."/>
            <person name="Lam W.-Y."/>
            <person name="Ip M."/>
            <person name="Chan T.-F."/>
            <person name="Hawkey P.M."/>
            <person name="Tsui S.K.-W."/>
        </authorList>
    </citation>
    <scope>NUCLEOTIDE SEQUENCE [LARGE SCALE GENOMIC DNA]</scope>
    <source>
        <strain evidence="6 7">300064</strain>
    </source>
</reference>
<evidence type="ECO:0000256" key="3">
    <source>
        <dbReference type="ARBA" id="ARBA00023125"/>
    </source>
</evidence>
<evidence type="ECO:0000256" key="4">
    <source>
        <dbReference type="SAM" id="Phobius"/>
    </source>
</evidence>
<dbReference type="InterPro" id="IPR036187">
    <property type="entry name" value="DNA_mismatch_repair_MutS_sf"/>
</dbReference>
<keyword evidence="4" id="KW-0812">Transmembrane</keyword>
<feature type="transmembrane region" description="Helical" evidence="4">
    <location>
        <begin position="26"/>
        <end position="47"/>
    </location>
</feature>
<protein>
    <submittedName>
        <fullName evidence="6">DNA mismatch repair protein MutS</fullName>
    </submittedName>
</protein>
<dbReference type="SMART" id="SM00534">
    <property type="entry name" value="MUTSac"/>
    <property type="match status" value="1"/>
</dbReference>
<evidence type="ECO:0000313" key="7">
    <source>
        <dbReference type="Proteomes" id="UP000238081"/>
    </source>
</evidence>
<evidence type="ECO:0000256" key="2">
    <source>
        <dbReference type="ARBA" id="ARBA00022840"/>
    </source>
</evidence>
<keyword evidence="4" id="KW-1133">Transmembrane helix</keyword>
<dbReference type="GO" id="GO:0005524">
    <property type="term" value="F:ATP binding"/>
    <property type="evidence" value="ECO:0007669"/>
    <property type="project" value="UniProtKB-KW"/>
</dbReference>
<dbReference type="Pfam" id="PF00488">
    <property type="entry name" value="MutS_V"/>
    <property type="match status" value="1"/>
</dbReference>
<dbReference type="AlphaFoldDB" id="A0A2S7FBE8"/>
<dbReference type="GO" id="GO:0140664">
    <property type="term" value="F:ATP-dependent DNA damage sensor activity"/>
    <property type="evidence" value="ECO:0007669"/>
    <property type="project" value="InterPro"/>
</dbReference>
<dbReference type="Proteomes" id="UP000238081">
    <property type="component" value="Unassembled WGS sequence"/>
</dbReference>
<dbReference type="PANTHER" id="PTHR11361">
    <property type="entry name" value="DNA MISMATCH REPAIR PROTEIN MUTS FAMILY MEMBER"/>
    <property type="match status" value="1"/>
</dbReference>
<evidence type="ECO:0000256" key="1">
    <source>
        <dbReference type="ARBA" id="ARBA00022741"/>
    </source>
</evidence>
<dbReference type="InterPro" id="IPR000432">
    <property type="entry name" value="DNA_mismatch_repair_MutS_C"/>
</dbReference>
<evidence type="ECO:0000313" key="6">
    <source>
        <dbReference type="EMBL" id="PPV15128.1"/>
    </source>
</evidence>
<dbReference type="InterPro" id="IPR027417">
    <property type="entry name" value="P-loop_NTPase"/>
</dbReference>
<dbReference type="GO" id="GO:0005829">
    <property type="term" value="C:cytosol"/>
    <property type="evidence" value="ECO:0007669"/>
    <property type="project" value="TreeGrafter"/>
</dbReference>
<proteinExistence type="predicted"/>
<sequence length="606" mass="70048">MNHSEEIYNRNIKINKEKSHSLKVKINTVSIIRLGIVILCLLTDYFLYKNNNVNMMLFITLIFIGLFLFFIYFHDSLFNKKKKIDLLIKINKDGLNRVNGDLNKIEDGGEEYLDVNHPFSDDLDIFGRNSLFKIINTCATTGGRKRLASILKRDITFNENEILERQNAIKEISKKIDWRQKLIVEGHFKEDENDNIDEFIKWSQQDQKTNSTISIISIIFIAITIMSVFAALKGIVPESFILLDLMVNYIVVKTMTKNLKNEIKLFESIKNSMTSYSKVLELIQEEKFNSVYLSELQKELISNKNNKNVSVEELDCRLSMKKLSSIFSWIGDSKYNAYYFIINITLFSDVFLIRSIEKWKLKNGKNLKQWLDVMYKVDEMCSFANLEFEHETWCYPQISVDKLIGGVNIGHPLLSKSCIKNNFSLKENNTVALITGSNMSGKSTFLRTIGINMILSYTGGPVCAEKFVCGIMNLYTCMRTKDNLEESISSFYAEILRIKLLIDAAKRGERVFFLLDEIFKGTNSEDRHSGASILIKQLIAYKGMGIVSTHDLELCDLEKENSSIINYNFREFYENNKIKFDYILRRGKSETRNAVHLMRLAGIDIN</sequence>
<dbReference type="GO" id="GO:0006298">
    <property type="term" value="P:mismatch repair"/>
    <property type="evidence" value="ECO:0007669"/>
    <property type="project" value="InterPro"/>
</dbReference>
<dbReference type="SUPFAM" id="SSF52540">
    <property type="entry name" value="P-loop containing nucleoside triphosphate hydrolases"/>
    <property type="match status" value="1"/>
</dbReference>